<evidence type="ECO:0000256" key="7">
    <source>
        <dbReference type="ARBA" id="ARBA00083669"/>
    </source>
</evidence>
<dbReference type="Proteomes" id="UP000054359">
    <property type="component" value="Unassembled WGS sequence"/>
</dbReference>
<dbReference type="AlphaFoldDB" id="A0A087U834"/>
<evidence type="ECO:0000259" key="9">
    <source>
        <dbReference type="Pfam" id="PF21238"/>
    </source>
</evidence>
<dbReference type="EC" id="5.4.99.25" evidence="2"/>
<evidence type="ECO:0000256" key="2">
    <source>
        <dbReference type="ARBA" id="ARBA00012787"/>
    </source>
</evidence>
<accession>A0A087U834</accession>
<feature type="non-terminal residue" evidence="10">
    <location>
        <position position="504"/>
    </location>
</feature>
<dbReference type="Gene3D" id="3.30.70.3190">
    <property type="match status" value="1"/>
</dbReference>
<dbReference type="InterPro" id="IPR048742">
    <property type="entry name" value="Pus10_N_euk"/>
</dbReference>
<dbReference type="Pfam" id="PF21237">
    <property type="entry name" value="Pus10_N_euk"/>
    <property type="match status" value="1"/>
</dbReference>
<dbReference type="NCBIfam" id="TIGR01213">
    <property type="entry name" value="pseudo_Pus10arc"/>
    <property type="match status" value="1"/>
</dbReference>
<gene>
    <name evidence="10" type="ORF">X975_22082</name>
</gene>
<dbReference type="Pfam" id="PF21238">
    <property type="entry name" value="Pus10_C"/>
    <property type="match status" value="1"/>
</dbReference>
<dbReference type="FunFam" id="3.30.70.3190:FF:000001">
    <property type="entry name" value="tRNA pseudouridine synthase Pus10"/>
    <property type="match status" value="1"/>
</dbReference>
<evidence type="ECO:0000256" key="6">
    <source>
        <dbReference type="ARBA" id="ARBA00079393"/>
    </source>
</evidence>
<evidence type="ECO:0000259" key="8">
    <source>
        <dbReference type="Pfam" id="PF21237"/>
    </source>
</evidence>
<evidence type="ECO:0000256" key="5">
    <source>
        <dbReference type="ARBA" id="ARBA00075270"/>
    </source>
</evidence>
<dbReference type="PANTHER" id="PTHR21568">
    <property type="entry name" value="TRNA PSEUDOURIDINE SYNTHASE PUS10"/>
    <property type="match status" value="1"/>
</dbReference>
<proteinExistence type="inferred from homology"/>
<keyword evidence="11" id="KW-1185">Reference proteome</keyword>
<dbReference type="GO" id="GO:0160148">
    <property type="term" value="F:tRNA pseudouridine(55) synthase activity"/>
    <property type="evidence" value="ECO:0007669"/>
    <property type="project" value="UniProtKB-EC"/>
</dbReference>
<dbReference type="GO" id="GO:0003723">
    <property type="term" value="F:RNA binding"/>
    <property type="evidence" value="ECO:0007669"/>
    <property type="project" value="InterPro"/>
</dbReference>
<dbReference type="InterPro" id="IPR048741">
    <property type="entry name" value="Pus10-like_C"/>
</dbReference>
<dbReference type="FunFam" id="3.30.70.2510:FF:000001">
    <property type="entry name" value="tRNA pseudouridine synthase Pus10"/>
    <property type="match status" value="1"/>
</dbReference>
<name>A0A087U834_STEMI</name>
<evidence type="ECO:0000256" key="1">
    <source>
        <dbReference type="ARBA" id="ARBA00009652"/>
    </source>
</evidence>
<dbReference type="OrthoDB" id="271937at2759"/>
<evidence type="ECO:0000256" key="3">
    <source>
        <dbReference type="ARBA" id="ARBA00022694"/>
    </source>
</evidence>
<dbReference type="PANTHER" id="PTHR21568:SF0">
    <property type="entry name" value="TRNA PSEUDOURIDINE SYNTHASE PUS10"/>
    <property type="match status" value="1"/>
</dbReference>
<keyword evidence="4" id="KW-0413">Isomerase</keyword>
<dbReference type="SUPFAM" id="SSF55120">
    <property type="entry name" value="Pseudouridine synthase"/>
    <property type="match status" value="1"/>
</dbReference>
<organism evidence="10 11">
    <name type="scientific">Stegodyphus mimosarum</name>
    <name type="common">African social velvet spider</name>
    <dbReference type="NCBI Taxonomy" id="407821"/>
    <lineage>
        <taxon>Eukaryota</taxon>
        <taxon>Metazoa</taxon>
        <taxon>Ecdysozoa</taxon>
        <taxon>Arthropoda</taxon>
        <taxon>Chelicerata</taxon>
        <taxon>Arachnida</taxon>
        <taxon>Araneae</taxon>
        <taxon>Araneomorphae</taxon>
        <taxon>Entelegynae</taxon>
        <taxon>Eresoidea</taxon>
        <taxon>Eresidae</taxon>
        <taxon>Stegodyphus</taxon>
    </lineage>
</organism>
<evidence type="ECO:0000313" key="10">
    <source>
        <dbReference type="EMBL" id="KFM73523.1"/>
    </source>
</evidence>
<dbReference type="InterPro" id="IPR039894">
    <property type="entry name" value="Pus10-like"/>
</dbReference>
<feature type="domain" description="Pus10 N-terminal eukaryotes" evidence="8">
    <location>
        <begin position="86"/>
        <end position="261"/>
    </location>
</feature>
<dbReference type="OMA" id="LVISCQR"/>
<dbReference type="EMBL" id="KK118645">
    <property type="protein sequence ID" value="KFM73523.1"/>
    <property type="molecule type" value="Genomic_DNA"/>
</dbReference>
<evidence type="ECO:0000256" key="4">
    <source>
        <dbReference type="ARBA" id="ARBA00023235"/>
    </source>
</evidence>
<reference evidence="10 11" key="1">
    <citation type="submission" date="2013-11" db="EMBL/GenBank/DDBJ databases">
        <title>Genome sequencing of Stegodyphus mimosarum.</title>
        <authorList>
            <person name="Bechsgaard J."/>
        </authorList>
    </citation>
    <scope>NUCLEOTIDE SEQUENCE [LARGE SCALE GENOMIC DNA]</scope>
</reference>
<sequence>MVKSSDFQAIKECLEPLNVCNRCILRFFGMKEYTSYVTKSSIKKTFQQLLDEKICELPAAKHETEDLVASEEEICPPHKKHHFLPCAACLGILQESCDDMLAKVEEASAKSGHEFDDFVLQLSFPVVLDLRDRLFHLYLQEQLKDSYTILCSEIPSVKDVWKWVIGSQLGKITKTDFTPCSNFQISLLVTYPDTAKECFKLFQKCPEAFPNRKKRKATEEEIYTRAAILKAVELVSSEINSLFTFPPSPPDKTCIFHDILCTRSPLYLGGRYNKYSRELSQTPWIVDGERRMDSSVNELITDVVQRRICADKIVFSASGREDVDVKMLGNGRPFVLEILNPRRIKLSDAEMKDIENEINASTDSIAVKDLQIITKQDTLLLKEGEEQKRKTYSAICIVKKTLSQNDIDKLLLLKDLKIQQKTPIRVLHRRNLATRERLLHSIDAKLLDSHLLHLKLETQAGTYVKEFVHGDFGRTLPNLGMLLDTEADILELDVECIHLDWPPK</sequence>
<dbReference type="STRING" id="407821.A0A087U834"/>
<comment type="similarity">
    <text evidence="1">Belongs to the pseudouridine synthase Pus10 family.</text>
</comment>
<dbReference type="Gene3D" id="3.30.70.2510">
    <property type="match status" value="1"/>
</dbReference>
<keyword evidence="3" id="KW-0819">tRNA processing</keyword>
<dbReference type="GO" id="GO:0031119">
    <property type="term" value="P:tRNA pseudouridine synthesis"/>
    <property type="evidence" value="ECO:0007669"/>
    <property type="project" value="UniProtKB-ARBA"/>
</dbReference>
<protein>
    <recommendedName>
        <fullName evidence="2">tRNA pseudouridine(55) synthase</fullName>
        <ecNumber evidence="2">5.4.99.25</ecNumber>
    </recommendedName>
    <alternativeName>
        <fullName evidence="7">tRNA pseudouridine 55 synthase</fullName>
    </alternativeName>
    <alternativeName>
        <fullName evidence="5">tRNA pseudouridylate synthase</fullName>
    </alternativeName>
    <alternativeName>
        <fullName evidence="6">tRNA-uridine isomerase</fullName>
    </alternativeName>
</protein>
<dbReference type="InterPro" id="IPR020103">
    <property type="entry name" value="PsdUridine_synth_cat_dom_sf"/>
</dbReference>
<feature type="domain" description="Pus10-like C-terminal" evidence="9">
    <location>
        <begin position="267"/>
        <end position="497"/>
    </location>
</feature>
<evidence type="ECO:0000313" key="11">
    <source>
        <dbReference type="Proteomes" id="UP000054359"/>
    </source>
</evidence>